<comment type="subcellular location">
    <subcellularLocation>
        <location evidence="1">Membrane</location>
    </subcellularLocation>
</comment>
<dbReference type="PANTHER" id="PTHR46701:SF7">
    <property type="entry name" value="GLYCOSYLTRANSFERASE-LIKE KOBITO 1"/>
    <property type="match status" value="1"/>
</dbReference>
<accession>A0A8T0I8T7</accession>
<dbReference type="EC" id="2.4.1.-" evidence="6"/>
<evidence type="ECO:0000256" key="1">
    <source>
        <dbReference type="ARBA" id="ARBA00004370"/>
    </source>
</evidence>
<evidence type="ECO:0000256" key="4">
    <source>
        <dbReference type="ARBA" id="ARBA00022679"/>
    </source>
</evidence>
<evidence type="ECO:0000256" key="2">
    <source>
        <dbReference type="ARBA" id="ARBA00007647"/>
    </source>
</evidence>
<organism evidence="7 8">
    <name type="scientific">Ceratodon purpureus</name>
    <name type="common">Fire moss</name>
    <name type="synonym">Dicranum purpureum</name>
    <dbReference type="NCBI Taxonomy" id="3225"/>
    <lineage>
        <taxon>Eukaryota</taxon>
        <taxon>Viridiplantae</taxon>
        <taxon>Streptophyta</taxon>
        <taxon>Embryophyta</taxon>
        <taxon>Bryophyta</taxon>
        <taxon>Bryophytina</taxon>
        <taxon>Bryopsida</taxon>
        <taxon>Dicranidae</taxon>
        <taxon>Pseudoditrichales</taxon>
        <taxon>Ditrichaceae</taxon>
        <taxon>Ceratodon</taxon>
    </lineage>
</organism>
<keyword evidence="8" id="KW-1185">Reference proteome</keyword>
<dbReference type="EMBL" id="CM026424">
    <property type="protein sequence ID" value="KAG0579872.1"/>
    <property type="molecule type" value="Genomic_DNA"/>
</dbReference>
<comment type="similarity">
    <text evidence="2 6">Belongs to the glycosyltransferase 92 family.</text>
</comment>
<evidence type="ECO:0000256" key="3">
    <source>
        <dbReference type="ARBA" id="ARBA00022676"/>
    </source>
</evidence>
<sequence>MPAMPGSRFAPAQSTSQRILFVSTSLTLCLALFAFGLQWKGGDLVDSARLGKLAGDNSRLPGVQQDSLNSPLSGRFGTNSDCAKIQPPHIGMFPHYIGWQYAIQKHSSKIAITSSTSAGLEQILPWLYYHRTIGVTHFFLFVEGKAASLNSTSVLEAIPGVKIIHRTKELEEKQAKSRIWNETWLSGFFFKPCNYELFVKQSLNMEMAIVFAREVGIDWIIHLDTDELMHPAGAPEYSLQRLLNDVAPDVDMVVFPNYEAAIEREDIEEPFSEVTMFKKNYDHVTKETYFGLYREATRGNPNYFLTYGNGKAAARMQDNLRPNGAHRWHNYAKTPNEIKFEEAAVLHYTYTKFSDLTSRRDRCHCKPTKEDVKRCFMLDFDRAAFIIASTASQEEMKRWYREHVVWTDKELNLKLMRKGLLTRLYIPQAIVQGLQESGVFSNAVQAGQARLEKSLQQENAALKRASSVKVDTKSTALGGDTRSTEASEVKGANIVAAMPPRASPGLEVLRSEILKKSAGSL</sequence>
<dbReference type="Proteomes" id="UP000822688">
    <property type="component" value="Chromosome 4"/>
</dbReference>
<evidence type="ECO:0000256" key="5">
    <source>
        <dbReference type="ARBA" id="ARBA00023136"/>
    </source>
</evidence>
<protein>
    <recommendedName>
        <fullName evidence="6">Glycosyltransferase family 92 protein</fullName>
        <ecNumber evidence="6">2.4.1.-</ecNumber>
    </recommendedName>
</protein>
<proteinExistence type="inferred from homology"/>
<dbReference type="Pfam" id="PF01697">
    <property type="entry name" value="Glyco_transf_92"/>
    <property type="match status" value="1"/>
</dbReference>
<dbReference type="PANTHER" id="PTHR46701">
    <property type="entry name" value="GLYCOSYLTRANSFERASE-LIKE KOBITO 1"/>
    <property type="match status" value="1"/>
</dbReference>
<keyword evidence="3 6" id="KW-0328">Glycosyltransferase</keyword>
<keyword evidence="4 6" id="KW-0808">Transferase</keyword>
<dbReference type="AlphaFoldDB" id="A0A8T0I8T7"/>
<dbReference type="GO" id="GO:0016757">
    <property type="term" value="F:glycosyltransferase activity"/>
    <property type="evidence" value="ECO:0007669"/>
    <property type="project" value="UniProtKB-UniRule"/>
</dbReference>
<evidence type="ECO:0000313" key="8">
    <source>
        <dbReference type="Proteomes" id="UP000822688"/>
    </source>
</evidence>
<name>A0A8T0I8T7_CERPU</name>
<keyword evidence="5" id="KW-0472">Membrane</keyword>
<dbReference type="GO" id="GO:0016020">
    <property type="term" value="C:membrane"/>
    <property type="evidence" value="ECO:0007669"/>
    <property type="project" value="UniProtKB-SubCell"/>
</dbReference>
<evidence type="ECO:0000313" key="7">
    <source>
        <dbReference type="EMBL" id="KAG0579872.1"/>
    </source>
</evidence>
<comment type="caution">
    <text evidence="7">The sequence shown here is derived from an EMBL/GenBank/DDBJ whole genome shotgun (WGS) entry which is preliminary data.</text>
</comment>
<dbReference type="InterPro" id="IPR044224">
    <property type="entry name" value="KOBITO1-like"/>
</dbReference>
<gene>
    <name evidence="7" type="ORF">KC19_4G130300</name>
</gene>
<dbReference type="InterPro" id="IPR008166">
    <property type="entry name" value="Glyco_transf_92"/>
</dbReference>
<dbReference type="GO" id="GO:0030244">
    <property type="term" value="P:cellulose biosynthetic process"/>
    <property type="evidence" value="ECO:0007669"/>
    <property type="project" value="InterPro"/>
</dbReference>
<evidence type="ECO:0000256" key="6">
    <source>
        <dbReference type="RuleBase" id="RU366017"/>
    </source>
</evidence>
<reference evidence="7" key="1">
    <citation type="submission" date="2020-06" db="EMBL/GenBank/DDBJ databases">
        <title>WGS assembly of Ceratodon purpureus strain R40.</title>
        <authorList>
            <person name="Carey S.B."/>
            <person name="Jenkins J."/>
            <person name="Shu S."/>
            <person name="Lovell J.T."/>
            <person name="Sreedasyam A."/>
            <person name="Maumus F."/>
            <person name="Tiley G.P."/>
            <person name="Fernandez-Pozo N."/>
            <person name="Barry K."/>
            <person name="Chen C."/>
            <person name="Wang M."/>
            <person name="Lipzen A."/>
            <person name="Daum C."/>
            <person name="Saski C.A."/>
            <person name="Payton A.C."/>
            <person name="Mcbreen J.C."/>
            <person name="Conrad R.E."/>
            <person name="Kollar L.M."/>
            <person name="Olsson S."/>
            <person name="Huttunen S."/>
            <person name="Landis J.B."/>
            <person name="Wickett N.J."/>
            <person name="Johnson M.G."/>
            <person name="Rensing S.A."/>
            <person name="Grimwood J."/>
            <person name="Schmutz J."/>
            <person name="Mcdaniel S.F."/>
        </authorList>
    </citation>
    <scope>NUCLEOTIDE SEQUENCE</scope>
    <source>
        <strain evidence="7">R40</strain>
    </source>
</reference>
<dbReference type="GO" id="GO:0009737">
    <property type="term" value="P:response to abscisic acid"/>
    <property type="evidence" value="ECO:0007669"/>
    <property type="project" value="InterPro"/>
</dbReference>